<dbReference type="RefSeq" id="WP_143928362.1">
    <property type="nucleotide sequence ID" value="NZ_VKGC01000004.1"/>
</dbReference>
<feature type="transmembrane region" description="Helical" evidence="5">
    <location>
        <begin position="144"/>
        <end position="164"/>
    </location>
</feature>
<comment type="caution">
    <text evidence="7">The sequence shown here is derived from an EMBL/GenBank/DDBJ whole genome shotgun (WGS) entry which is preliminary data.</text>
</comment>
<evidence type="ECO:0000313" key="8">
    <source>
        <dbReference type="Proteomes" id="UP000319322"/>
    </source>
</evidence>
<keyword evidence="8" id="KW-1185">Reference proteome</keyword>
<feature type="transmembrane region" description="Helical" evidence="5">
    <location>
        <begin position="121"/>
        <end position="138"/>
    </location>
</feature>
<dbReference type="SUPFAM" id="SSF103481">
    <property type="entry name" value="Multidrug resistance efflux transporter EmrE"/>
    <property type="match status" value="2"/>
</dbReference>
<feature type="transmembrane region" description="Helical" evidence="5">
    <location>
        <begin position="215"/>
        <end position="233"/>
    </location>
</feature>
<dbReference type="EMBL" id="VKGC01000004">
    <property type="protein sequence ID" value="TSA85999.1"/>
    <property type="molecule type" value="Genomic_DNA"/>
</dbReference>
<dbReference type="Proteomes" id="UP000319322">
    <property type="component" value="Unassembled WGS sequence"/>
</dbReference>
<dbReference type="PANTHER" id="PTHR22911">
    <property type="entry name" value="ACYL-MALONYL CONDENSING ENZYME-RELATED"/>
    <property type="match status" value="1"/>
</dbReference>
<dbReference type="InterPro" id="IPR000620">
    <property type="entry name" value="EamA_dom"/>
</dbReference>
<dbReference type="InterPro" id="IPR037185">
    <property type="entry name" value="EmrE-like"/>
</dbReference>
<feature type="transmembrane region" description="Helical" evidence="5">
    <location>
        <begin position="271"/>
        <end position="294"/>
    </location>
</feature>
<evidence type="ECO:0000256" key="4">
    <source>
        <dbReference type="ARBA" id="ARBA00023136"/>
    </source>
</evidence>
<protein>
    <submittedName>
        <fullName evidence="7">DMT family transporter</fullName>
    </submittedName>
</protein>
<keyword evidence="4 5" id="KW-0472">Membrane</keyword>
<reference evidence="7 8" key="2">
    <citation type="submission" date="2019-07" db="EMBL/GenBank/DDBJ databases">
        <title>Helicobacter labacensis sp. nov., Helicobacter mehlei sp. nov. and Helicobacter vulpis sp. nov., isolated from gastric mucosa of red fox (Vulpis vulpis).</title>
        <authorList>
            <person name="Kusar D."/>
            <person name="Gruntar I."/>
            <person name="Pate M."/>
            <person name="Zajc U."/>
            <person name="Ocepek M."/>
        </authorList>
    </citation>
    <scope>NUCLEOTIDE SEQUENCE [LARGE SCALE GENOMIC DNA]</scope>
    <source>
        <strain evidence="7 8">L8b</strain>
    </source>
</reference>
<dbReference type="GO" id="GO:0016020">
    <property type="term" value="C:membrane"/>
    <property type="evidence" value="ECO:0007669"/>
    <property type="project" value="UniProtKB-SubCell"/>
</dbReference>
<feature type="transmembrane region" description="Helical" evidence="5">
    <location>
        <begin position="176"/>
        <end position="195"/>
    </location>
</feature>
<comment type="subcellular location">
    <subcellularLocation>
        <location evidence="1">Membrane</location>
        <topology evidence="1">Multi-pass membrane protein</topology>
    </subcellularLocation>
</comment>
<sequence>MDIRLGLLYMALSAFSLGAMNALIKIASAYYSPLENIFYRAFFTLLFLGFFYFIKPFSFRAYKKGGGVLLFWRMVVGALGMTLMCYNVYTMPLGMASAFNQSSPLYAILISFLIFKEPVSLRLIGAGVIGVLGVVFVANPHTSGLTWVQVASGVLNGVLVAIAYTSLYRLKEYYNGAFVVFIFSLCLSCIGFVGLWIDFPPFATGYHPMRFNGAWWHWDLWVLMGMGLTGTFGQYFLTKAYMIAPAGAISPMIYSRLFWSVSFGMLLGDPWLGFLEGLGMGLIVLSGVLIASYARKK</sequence>
<feature type="domain" description="EamA" evidence="6">
    <location>
        <begin position="5"/>
        <end position="137"/>
    </location>
</feature>
<reference evidence="7 8" key="3">
    <citation type="submission" date="2019-07" db="EMBL/GenBank/DDBJ databases">
        <authorList>
            <person name="Papic B."/>
        </authorList>
    </citation>
    <scope>NUCLEOTIDE SEQUENCE [LARGE SCALE GENOMIC DNA]</scope>
    <source>
        <strain evidence="7 8">L8b</strain>
    </source>
</reference>
<keyword evidence="3 5" id="KW-1133">Transmembrane helix</keyword>
<dbReference type="AlphaFoldDB" id="A0A553V0L6"/>
<feature type="transmembrane region" description="Helical" evidence="5">
    <location>
        <begin position="95"/>
        <end position="114"/>
    </location>
</feature>
<evidence type="ECO:0000256" key="2">
    <source>
        <dbReference type="ARBA" id="ARBA00022692"/>
    </source>
</evidence>
<feature type="transmembrane region" description="Helical" evidence="5">
    <location>
        <begin position="7"/>
        <end position="31"/>
    </location>
</feature>
<evidence type="ECO:0000256" key="5">
    <source>
        <dbReference type="SAM" id="Phobius"/>
    </source>
</evidence>
<gene>
    <name evidence="7" type="ORF">FNE76_02635</name>
</gene>
<feature type="transmembrane region" description="Helical" evidence="5">
    <location>
        <begin position="240"/>
        <end position="259"/>
    </location>
</feature>
<keyword evidence="2 5" id="KW-0812">Transmembrane</keyword>
<feature type="transmembrane region" description="Helical" evidence="5">
    <location>
        <begin position="37"/>
        <end position="54"/>
    </location>
</feature>
<feature type="transmembrane region" description="Helical" evidence="5">
    <location>
        <begin position="66"/>
        <end position="89"/>
    </location>
</feature>
<organism evidence="7 8">
    <name type="scientific">Helicobacter mehlei</name>
    <dbReference type="NCBI Taxonomy" id="2316080"/>
    <lineage>
        <taxon>Bacteria</taxon>
        <taxon>Pseudomonadati</taxon>
        <taxon>Campylobacterota</taxon>
        <taxon>Epsilonproteobacteria</taxon>
        <taxon>Campylobacterales</taxon>
        <taxon>Helicobacteraceae</taxon>
        <taxon>Helicobacter</taxon>
    </lineage>
</organism>
<evidence type="ECO:0000256" key="3">
    <source>
        <dbReference type="ARBA" id="ARBA00022989"/>
    </source>
</evidence>
<name>A0A553V0L6_9HELI</name>
<evidence type="ECO:0000259" key="6">
    <source>
        <dbReference type="Pfam" id="PF00892"/>
    </source>
</evidence>
<evidence type="ECO:0000256" key="1">
    <source>
        <dbReference type="ARBA" id="ARBA00004141"/>
    </source>
</evidence>
<proteinExistence type="predicted"/>
<reference evidence="8" key="1">
    <citation type="submission" date="2019-07" db="EMBL/GenBank/DDBJ databases">
        <title>Helicobacter labacensis sp. nov., Helicobacter mehlei sp. nov. and Helicobacter vulpis sp. nov., isolated from gastric mucosa of red fox (Vulpis vulpis).</title>
        <authorList>
            <person name="Papic B."/>
        </authorList>
    </citation>
    <scope>NUCLEOTIDE SEQUENCE [LARGE SCALE GENOMIC DNA]</scope>
    <source>
        <strain evidence="8">L8b</strain>
    </source>
</reference>
<accession>A0A553V0L6</accession>
<dbReference type="Pfam" id="PF00892">
    <property type="entry name" value="EamA"/>
    <property type="match status" value="1"/>
</dbReference>
<dbReference type="PANTHER" id="PTHR22911:SF6">
    <property type="entry name" value="SOLUTE CARRIER FAMILY 35 MEMBER G1"/>
    <property type="match status" value="1"/>
</dbReference>
<evidence type="ECO:0000313" key="7">
    <source>
        <dbReference type="EMBL" id="TSA85999.1"/>
    </source>
</evidence>